<name>A0A0F9S4I7_9ZZZZ</name>
<accession>A0A0F9S4I7</accession>
<dbReference type="EMBL" id="LAZR01000639">
    <property type="protein sequence ID" value="KKN61974.1"/>
    <property type="molecule type" value="Genomic_DNA"/>
</dbReference>
<evidence type="ECO:0000256" key="1">
    <source>
        <dbReference type="SAM" id="MobiDB-lite"/>
    </source>
</evidence>
<reference evidence="2" key="1">
    <citation type="journal article" date="2015" name="Nature">
        <title>Complex archaea that bridge the gap between prokaryotes and eukaryotes.</title>
        <authorList>
            <person name="Spang A."/>
            <person name="Saw J.H."/>
            <person name="Jorgensen S.L."/>
            <person name="Zaremba-Niedzwiedzka K."/>
            <person name="Martijn J."/>
            <person name="Lind A.E."/>
            <person name="van Eijk R."/>
            <person name="Schleper C."/>
            <person name="Guy L."/>
            <person name="Ettema T.J."/>
        </authorList>
    </citation>
    <scope>NUCLEOTIDE SEQUENCE</scope>
</reference>
<feature type="region of interest" description="Disordered" evidence="1">
    <location>
        <begin position="117"/>
        <end position="137"/>
    </location>
</feature>
<gene>
    <name evidence="2" type="ORF">LCGC14_0516520</name>
</gene>
<proteinExistence type="predicted"/>
<evidence type="ECO:0000313" key="2">
    <source>
        <dbReference type="EMBL" id="KKN61974.1"/>
    </source>
</evidence>
<comment type="caution">
    <text evidence="2">The sequence shown here is derived from an EMBL/GenBank/DDBJ whole genome shotgun (WGS) entry which is preliminary data.</text>
</comment>
<organism evidence="2">
    <name type="scientific">marine sediment metagenome</name>
    <dbReference type="NCBI Taxonomy" id="412755"/>
    <lineage>
        <taxon>unclassified sequences</taxon>
        <taxon>metagenomes</taxon>
        <taxon>ecological metagenomes</taxon>
    </lineage>
</organism>
<protein>
    <submittedName>
        <fullName evidence="2">Uncharacterized protein</fullName>
    </submittedName>
</protein>
<feature type="region of interest" description="Disordered" evidence="1">
    <location>
        <begin position="1"/>
        <end position="27"/>
    </location>
</feature>
<dbReference type="AlphaFoldDB" id="A0A0F9S4I7"/>
<sequence>MSLQDIYNATYAGGESASGESEKTADDKAVEEALAKFDEDQCAKLAATATLMDTFGMEFKSGAEKIAAACNLIDHLSEDDGETATSEKTASDDEAQAKELDAAGRIMAQGFMAELDDAEKTASEKPPAGSFATILGS</sequence>